<evidence type="ECO:0000256" key="8">
    <source>
        <dbReference type="ARBA" id="ARBA00023316"/>
    </source>
</evidence>
<feature type="transmembrane region" description="Helical" evidence="9">
    <location>
        <begin position="454"/>
        <end position="472"/>
    </location>
</feature>
<feature type="transmembrane region" description="Helical" evidence="9">
    <location>
        <begin position="590"/>
        <end position="608"/>
    </location>
</feature>
<accession>A0AAU9I8K1</accession>
<keyword evidence="3" id="KW-1003">Cell membrane</keyword>
<evidence type="ECO:0000256" key="3">
    <source>
        <dbReference type="ARBA" id="ARBA00022475"/>
    </source>
</evidence>
<keyword evidence="5" id="KW-0808">Transferase</keyword>
<keyword evidence="9" id="KW-1133">Transmembrane helix</keyword>
<dbReference type="GO" id="GO:0006031">
    <property type="term" value="P:chitin biosynthetic process"/>
    <property type="evidence" value="ECO:0007669"/>
    <property type="project" value="TreeGrafter"/>
</dbReference>
<reference evidence="10" key="1">
    <citation type="submission" date="2021-09" db="EMBL/GenBank/DDBJ databases">
        <authorList>
            <consortium name="AG Swart"/>
            <person name="Singh M."/>
            <person name="Singh A."/>
            <person name="Seah K."/>
            <person name="Emmerich C."/>
        </authorList>
    </citation>
    <scope>NUCLEOTIDE SEQUENCE</scope>
    <source>
        <strain evidence="10">ATCC30299</strain>
    </source>
</reference>
<feature type="transmembrane region" description="Helical" evidence="9">
    <location>
        <begin position="620"/>
        <end position="640"/>
    </location>
</feature>
<comment type="subcellular location">
    <subcellularLocation>
        <location evidence="1">Cell membrane</location>
        <topology evidence="1">Multi-pass membrane protein</topology>
    </subcellularLocation>
</comment>
<keyword evidence="6 9" id="KW-0812">Transmembrane</keyword>
<protein>
    <recommendedName>
        <fullName evidence="2">chitin synthase</fullName>
        <ecNumber evidence="2">2.4.1.16</ecNumber>
    </recommendedName>
</protein>
<dbReference type="Proteomes" id="UP001162131">
    <property type="component" value="Unassembled WGS sequence"/>
</dbReference>
<dbReference type="GO" id="GO:0071555">
    <property type="term" value="P:cell wall organization"/>
    <property type="evidence" value="ECO:0007669"/>
    <property type="project" value="UniProtKB-KW"/>
</dbReference>
<evidence type="ECO:0000256" key="6">
    <source>
        <dbReference type="ARBA" id="ARBA00022692"/>
    </source>
</evidence>
<dbReference type="InterPro" id="IPR004835">
    <property type="entry name" value="Chitin_synth"/>
</dbReference>
<evidence type="ECO:0000256" key="9">
    <source>
        <dbReference type="SAM" id="Phobius"/>
    </source>
</evidence>
<feature type="transmembrane region" description="Helical" evidence="9">
    <location>
        <begin position="541"/>
        <end position="561"/>
    </location>
</feature>
<dbReference type="GO" id="GO:0004100">
    <property type="term" value="F:chitin synthase activity"/>
    <property type="evidence" value="ECO:0007669"/>
    <property type="project" value="UniProtKB-EC"/>
</dbReference>
<evidence type="ECO:0000313" key="11">
    <source>
        <dbReference type="Proteomes" id="UP001162131"/>
    </source>
</evidence>
<dbReference type="Pfam" id="PF01644">
    <property type="entry name" value="Chitin_synth_1"/>
    <property type="match status" value="1"/>
</dbReference>
<evidence type="ECO:0000313" key="10">
    <source>
        <dbReference type="EMBL" id="CAG9311419.1"/>
    </source>
</evidence>
<feature type="transmembrane region" description="Helical" evidence="9">
    <location>
        <begin position="403"/>
        <end position="434"/>
    </location>
</feature>
<dbReference type="AlphaFoldDB" id="A0AAU9I8K1"/>
<name>A0AAU9I8K1_9CILI</name>
<feature type="transmembrane region" description="Helical" evidence="9">
    <location>
        <begin position="484"/>
        <end position="503"/>
    </location>
</feature>
<evidence type="ECO:0000256" key="2">
    <source>
        <dbReference type="ARBA" id="ARBA00012543"/>
    </source>
</evidence>
<organism evidence="10 11">
    <name type="scientific">Blepharisma stoltei</name>
    <dbReference type="NCBI Taxonomy" id="1481888"/>
    <lineage>
        <taxon>Eukaryota</taxon>
        <taxon>Sar</taxon>
        <taxon>Alveolata</taxon>
        <taxon>Ciliophora</taxon>
        <taxon>Postciliodesmatophora</taxon>
        <taxon>Heterotrichea</taxon>
        <taxon>Heterotrichida</taxon>
        <taxon>Blepharismidae</taxon>
        <taxon>Blepharisma</taxon>
    </lineage>
</organism>
<evidence type="ECO:0000256" key="7">
    <source>
        <dbReference type="ARBA" id="ARBA00023136"/>
    </source>
</evidence>
<feature type="transmembrane region" description="Helical" evidence="9">
    <location>
        <begin position="515"/>
        <end position="535"/>
    </location>
</feature>
<dbReference type="PANTHER" id="PTHR22914:SF9">
    <property type="entry name" value="CHITIN SYNTHASE 1"/>
    <property type="match status" value="1"/>
</dbReference>
<dbReference type="PANTHER" id="PTHR22914">
    <property type="entry name" value="CHITIN SYNTHASE"/>
    <property type="match status" value="1"/>
</dbReference>
<dbReference type="GO" id="GO:0005886">
    <property type="term" value="C:plasma membrane"/>
    <property type="evidence" value="ECO:0007669"/>
    <property type="project" value="UniProtKB-SubCell"/>
</dbReference>
<keyword evidence="8" id="KW-0961">Cell wall biogenesis/degradation</keyword>
<keyword evidence="7 9" id="KW-0472">Membrane</keyword>
<sequence>MEKEKEYWYDYQPFLLNKTMGRRGSGETELWGLDSVNGFNLVAQDIEELGLLHKYKSHSPESIGCEVVIGIFIQPEQESHLAATMVSVVKNIKIFEEKDLSVLCVAIADGRKNLKAVYNNNLLGKAFGSNYYNEREIVDRFNLSQDKSEISLKHILGNQPQANGELAHMFMHKDWPQGDSKCRLDLIFCIKEQYSGKLNSHLWFFGGFCQHINPRIVMLLDAGIEPEENALFYMYMALRADENLAGCTGELKPNAKNCRKIFRYAQLFEYKTIYMLDKALESSFGYVSSLPSYFSAYQWKALSMNILLETHFKSICHPEEIDAANSNYYLSVDRLLSLSLFMQKDHRYTLRYVKRSKAKINVSNKIYKIMLTRRKWINGTWFILLESLKKSCMIFCCKTSHPWYRIVFFAMQMILYVTNFFFSWLIVGYFFVFLSQGLRKKAEDDDWNIHVQDILMIFYGLVLEYIMILSLGVAPRKANKCLTVLSWILLAISIISVFFFLSYWFQEPGGGYSQIYFGAFLISIGLFALNILFHLDILCSIPHYIAFIPVLVNICMIYSICNIHDCSNSDPEKITENERDQIVRFQPFRAFWLLIWILTNGIFAYLMYELIETKQIDVLMGIAMVGMINVIIRLIGGLCYHLKEWILNKFDNKVDLRKPNDEESENNNSAQIFINVQTLSEDSSLN</sequence>
<evidence type="ECO:0000256" key="4">
    <source>
        <dbReference type="ARBA" id="ARBA00022676"/>
    </source>
</evidence>
<evidence type="ECO:0000256" key="5">
    <source>
        <dbReference type="ARBA" id="ARBA00022679"/>
    </source>
</evidence>
<proteinExistence type="predicted"/>
<evidence type="ECO:0000256" key="1">
    <source>
        <dbReference type="ARBA" id="ARBA00004651"/>
    </source>
</evidence>
<comment type="caution">
    <text evidence="10">The sequence shown here is derived from an EMBL/GenBank/DDBJ whole genome shotgun (WGS) entry which is preliminary data.</text>
</comment>
<gene>
    <name evidence="10" type="ORF">BSTOLATCC_MIC3709</name>
</gene>
<dbReference type="EMBL" id="CAJZBQ010000004">
    <property type="protein sequence ID" value="CAG9311419.1"/>
    <property type="molecule type" value="Genomic_DNA"/>
</dbReference>
<keyword evidence="4" id="KW-0328">Glycosyltransferase</keyword>
<keyword evidence="11" id="KW-1185">Reference proteome</keyword>
<dbReference type="EC" id="2.4.1.16" evidence="2"/>